<dbReference type="EMBL" id="FQZZ01000002">
    <property type="protein sequence ID" value="SHJ84178.1"/>
    <property type="molecule type" value="Genomic_DNA"/>
</dbReference>
<gene>
    <name evidence="3" type="ORF">SAMN05444142_10264</name>
</gene>
<sequence length="340" mass="37098">MQTLPRFCLILLLSLPSMTVADTSEDALRGFLTGNDPEAASVPAWKLECLDAVSGRLDDRDDVPAELLTIMQADCRARFERLLSEHPTLMMRDLERPATAIQALEIATVLKANATMDEAEALRSDLAKARGLVSDFAEICEAIEAVQNEAESQGLRLRARQPRLCDSGRAERLISQGEDTLVALDDPDGTARFGIRPGERLVEAISEAQNVLDNARSELTAALAEAEAQNAELVLRLDNAKAEGQRLASELPDLHEELNAACEAYGSMVSGMQPWGCVGRAQGRHRQWLEENLAVVQGLTLEDVQQSTGALSRAENYFATIRTEIGEAMTELDAAREAQQ</sequence>
<evidence type="ECO:0000313" key="3">
    <source>
        <dbReference type="EMBL" id="SHJ84178.1"/>
    </source>
</evidence>
<feature type="chain" id="PRO_5015064538" evidence="2">
    <location>
        <begin position="22"/>
        <end position="340"/>
    </location>
</feature>
<name>A0A1H0G2B0_9RHOB</name>
<feature type="coiled-coil region" evidence="1">
    <location>
        <begin position="198"/>
        <end position="257"/>
    </location>
</feature>
<evidence type="ECO:0000256" key="1">
    <source>
        <dbReference type="SAM" id="Coils"/>
    </source>
</evidence>
<dbReference type="Proteomes" id="UP000324252">
    <property type="component" value="Unassembled WGS sequence"/>
</dbReference>
<protein>
    <submittedName>
        <fullName evidence="3">Uncharacterized protein</fullName>
    </submittedName>
</protein>
<proteinExistence type="predicted"/>
<keyword evidence="2" id="KW-0732">Signal</keyword>
<evidence type="ECO:0000256" key="2">
    <source>
        <dbReference type="SAM" id="SignalP"/>
    </source>
</evidence>
<accession>A0A1H0G2B0</accession>
<evidence type="ECO:0000313" key="4">
    <source>
        <dbReference type="Proteomes" id="UP000324252"/>
    </source>
</evidence>
<keyword evidence="1" id="KW-0175">Coiled coil</keyword>
<feature type="signal peptide" evidence="2">
    <location>
        <begin position="1"/>
        <end position="21"/>
    </location>
</feature>
<dbReference type="RefSeq" id="WP_149787753.1">
    <property type="nucleotide sequence ID" value="NZ_FNIO01000003.1"/>
</dbReference>
<organism evidence="3 4">
    <name type="scientific">Lutimaribacter pacificus</name>
    <dbReference type="NCBI Taxonomy" id="391948"/>
    <lineage>
        <taxon>Bacteria</taxon>
        <taxon>Pseudomonadati</taxon>
        <taxon>Pseudomonadota</taxon>
        <taxon>Alphaproteobacteria</taxon>
        <taxon>Rhodobacterales</taxon>
        <taxon>Roseobacteraceae</taxon>
        <taxon>Lutimaribacter</taxon>
    </lineage>
</organism>
<keyword evidence="4" id="KW-1185">Reference proteome</keyword>
<reference evidence="3 4" key="1">
    <citation type="submission" date="2016-11" db="EMBL/GenBank/DDBJ databases">
        <authorList>
            <person name="Varghese N."/>
            <person name="Submissions S."/>
        </authorList>
    </citation>
    <scope>NUCLEOTIDE SEQUENCE [LARGE SCALE GENOMIC DNA]</scope>
    <source>
        <strain evidence="3 4">DSM 29620</strain>
    </source>
</reference>
<dbReference type="AlphaFoldDB" id="A0A1H0G2B0"/>